<dbReference type="AlphaFoldDB" id="A0A8D8A099"/>
<organism evidence="1">
    <name type="scientific">Culex pipiens</name>
    <name type="common">House mosquito</name>
    <dbReference type="NCBI Taxonomy" id="7175"/>
    <lineage>
        <taxon>Eukaryota</taxon>
        <taxon>Metazoa</taxon>
        <taxon>Ecdysozoa</taxon>
        <taxon>Arthropoda</taxon>
        <taxon>Hexapoda</taxon>
        <taxon>Insecta</taxon>
        <taxon>Pterygota</taxon>
        <taxon>Neoptera</taxon>
        <taxon>Endopterygota</taxon>
        <taxon>Diptera</taxon>
        <taxon>Nematocera</taxon>
        <taxon>Culicoidea</taxon>
        <taxon>Culicidae</taxon>
        <taxon>Culicinae</taxon>
        <taxon>Culicini</taxon>
        <taxon>Culex</taxon>
        <taxon>Culex</taxon>
    </lineage>
</organism>
<accession>A0A8D8A099</accession>
<reference evidence="1" key="1">
    <citation type="submission" date="2021-05" db="EMBL/GenBank/DDBJ databases">
        <authorList>
            <person name="Alioto T."/>
            <person name="Alioto T."/>
            <person name="Gomez Garrido J."/>
        </authorList>
    </citation>
    <scope>NUCLEOTIDE SEQUENCE</scope>
</reference>
<proteinExistence type="predicted"/>
<dbReference type="EMBL" id="HBUE01010060">
    <property type="protein sequence ID" value="CAG6447863.1"/>
    <property type="molecule type" value="Transcribed_RNA"/>
</dbReference>
<sequence length="181" mass="19824">MFDPRMRESFGTRGLFLLDRIELPAPSAEAVPPPPPPLSPPILPPPVPMVPAPAPERSFTCWAPISRCRSCPWSTPEVTRQHARPRRGLFRPTITALLALSLSVRFRISRLSVVSADVDVLFSALGFNGCGHRRPCFPGKAVTNFSLPAQISLAQVLAPKTPQHFLPTGCLLYATIFTSFN</sequence>
<evidence type="ECO:0000313" key="1">
    <source>
        <dbReference type="EMBL" id="CAG6447863.1"/>
    </source>
</evidence>
<protein>
    <submittedName>
        <fullName evidence="1">(northern house mosquito) hypothetical protein</fullName>
    </submittedName>
</protein>
<name>A0A8D8A099_CULPI</name>